<evidence type="ECO:0000313" key="2">
    <source>
        <dbReference type="Proteomes" id="UP000735302"/>
    </source>
</evidence>
<dbReference type="PANTHER" id="PTHR10773">
    <property type="entry name" value="DNA-DIRECTED RNA POLYMERASES I, II, AND III SUBUNIT RPABC2"/>
    <property type="match status" value="1"/>
</dbReference>
<organism evidence="1 2">
    <name type="scientific">Plakobranchus ocellatus</name>
    <dbReference type="NCBI Taxonomy" id="259542"/>
    <lineage>
        <taxon>Eukaryota</taxon>
        <taxon>Metazoa</taxon>
        <taxon>Spiralia</taxon>
        <taxon>Lophotrochozoa</taxon>
        <taxon>Mollusca</taxon>
        <taxon>Gastropoda</taxon>
        <taxon>Heterobranchia</taxon>
        <taxon>Euthyneura</taxon>
        <taxon>Panpulmonata</taxon>
        <taxon>Sacoglossa</taxon>
        <taxon>Placobranchoidea</taxon>
        <taxon>Plakobranchidae</taxon>
        <taxon>Plakobranchus</taxon>
    </lineage>
</organism>
<comment type="caution">
    <text evidence="1">The sequence shown here is derived from an EMBL/GenBank/DDBJ whole genome shotgun (WGS) entry which is preliminary data.</text>
</comment>
<sequence>MGCIALQREYICEVVDKEQKKKNCSGRFHLKEKLHLHVQLTGGTQTSQSLKKMFLDTLHISERLVWIAINKKTSLGVCDTEKRGKYPNRGKLYERDEIKKHINSFPRVESHYARRDSTRKYLKSSISLQRMYNMYVDNHARAGCNSPASETTYRDVFNKEFNIGFFKCAKDRCHVCAAQENI</sequence>
<dbReference type="Proteomes" id="UP000735302">
    <property type="component" value="Unassembled WGS sequence"/>
</dbReference>
<reference evidence="1 2" key="1">
    <citation type="journal article" date="2021" name="Elife">
        <title>Chloroplast acquisition without the gene transfer in kleptoplastic sea slugs, Plakobranchus ocellatus.</title>
        <authorList>
            <person name="Maeda T."/>
            <person name="Takahashi S."/>
            <person name="Yoshida T."/>
            <person name="Shimamura S."/>
            <person name="Takaki Y."/>
            <person name="Nagai Y."/>
            <person name="Toyoda A."/>
            <person name="Suzuki Y."/>
            <person name="Arimoto A."/>
            <person name="Ishii H."/>
            <person name="Satoh N."/>
            <person name="Nishiyama T."/>
            <person name="Hasebe M."/>
            <person name="Maruyama T."/>
            <person name="Minagawa J."/>
            <person name="Obokata J."/>
            <person name="Shigenobu S."/>
        </authorList>
    </citation>
    <scope>NUCLEOTIDE SEQUENCE [LARGE SCALE GENOMIC DNA]</scope>
</reference>
<name>A0AAV3YJ40_9GAST</name>
<dbReference type="PANTHER" id="PTHR10773:SF19">
    <property type="match status" value="1"/>
</dbReference>
<accession>A0AAV3YJ40</accession>
<dbReference type="EMBL" id="BLXT01000977">
    <property type="protein sequence ID" value="GFN82391.1"/>
    <property type="molecule type" value="Genomic_DNA"/>
</dbReference>
<keyword evidence="2" id="KW-1185">Reference proteome</keyword>
<evidence type="ECO:0000313" key="1">
    <source>
        <dbReference type="EMBL" id="GFN82391.1"/>
    </source>
</evidence>
<proteinExistence type="predicted"/>
<protein>
    <submittedName>
        <fullName evidence="1">Uncharacterized protein</fullName>
    </submittedName>
</protein>
<gene>
    <name evidence="1" type="ORF">PoB_000889700</name>
</gene>
<dbReference type="AlphaFoldDB" id="A0AAV3YJ40"/>